<protein>
    <submittedName>
        <fullName evidence="1">Uncharacterized protein</fullName>
    </submittedName>
</protein>
<evidence type="ECO:0000313" key="2">
    <source>
        <dbReference type="Proteomes" id="UP000183585"/>
    </source>
</evidence>
<dbReference type="Proteomes" id="UP000183585">
    <property type="component" value="Unassembled WGS sequence"/>
</dbReference>
<accession>A0A1C5ABH4</accession>
<organism evidence="1 2">
    <name type="scientific">Micromonospora carbonacea</name>
    <dbReference type="NCBI Taxonomy" id="47853"/>
    <lineage>
        <taxon>Bacteria</taxon>
        <taxon>Bacillati</taxon>
        <taxon>Actinomycetota</taxon>
        <taxon>Actinomycetes</taxon>
        <taxon>Micromonosporales</taxon>
        <taxon>Micromonosporaceae</taxon>
        <taxon>Micromonospora</taxon>
    </lineage>
</organism>
<dbReference type="RefSeq" id="WP_176734978.1">
    <property type="nucleotide sequence ID" value="NZ_FMCT01000012.1"/>
</dbReference>
<reference evidence="2" key="1">
    <citation type="submission" date="2016-06" db="EMBL/GenBank/DDBJ databases">
        <authorList>
            <person name="Varghese N."/>
            <person name="Submissions Spin"/>
        </authorList>
    </citation>
    <scope>NUCLEOTIDE SEQUENCE [LARGE SCALE GENOMIC DNA]</scope>
    <source>
        <strain evidence="2">DSM 43168</strain>
    </source>
</reference>
<dbReference type="AlphaFoldDB" id="A0A1C5ABH4"/>
<sequence length="57" mass="6415">MKTTIQATSTDADAQDIRDARTLATQLKGMEPNGMGYRLIVRRYERVVARLGYDPIS</sequence>
<evidence type="ECO:0000313" key="1">
    <source>
        <dbReference type="EMBL" id="SCF42555.1"/>
    </source>
</evidence>
<name>A0A1C5ABH4_9ACTN</name>
<dbReference type="EMBL" id="FMCT01000012">
    <property type="protein sequence ID" value="SCF42555.1"/>
    <property type="molecule type" value="Genomic_DNA"/>
</dbReference>
<keyword evidence="2" id="KW-1185">Reference proteome</keyword>
<proteinExistence type="predicted"/>
<gene>
    <name evidence="1" type="ORF">GA0070563_11294</name>
</gene>